<dbReference type="PANTHER" id="PTHR42735">
    <property type="match status" value="1"/>
</dbReference>
<evidence type="ECO:0008006" key="19">
    <source>
        <dbReference type="Google" id="ProtNLM"/>
    </source>
</evidence>
<evidence type="ECO:0000256" key="9">
    <source>
        <dbReference type="ARBA" id="ARBA00022989"/>
    </source>
</evidence>
<evidence type="ECO:0000256" key="5">
    <source>
        <dbReference type="ARBA" id="ARBA00022692"/>
    </source>
</evidence>
<evidence type="ECO:0000256" key="7">
    <source>
        <dbReference type="ARBA" id="ARBA00022898"/>
    </source>
</evidence>
<evidence type="ECO:0000256" key="8">
    <source>
        <dbReference type="ARBA" id="ARBA00022919"/>
    </source>
</evidence>
<dbReference type="FunFam" id="3.40.640.10:FF:000020">
    <property type="entry name" value="sphingosine-1-phosphate lyase 1"/>
    <property type="match status" value="1"/>
</dbReference>
<keyword evidence="5" id="KW-0812">Transmembrane</keyword>
<evidence type="ECO:0000256" key="15">
    <source>
        <dbReference type="RuleBase" id="RU000382"/>
    </source>
</evidence>
<comment type="cofactor">
    <cofactor evidence="1 14 15">
        <name>pyridoxal 5'-phosphate</name>
        <dbReference type="ChEBI" id="CHEBI:597326"/>
    </cofactor>
</comment>
<accession>A0A7J0CN38</accession>
<feature type="compositionally biased region" description="Pro residues" evidence="16">
    <location>
        <begin position="430"/>
        <end position="439"/>
    </location>
</feature>
<gene>
    <name evidence="17" type="ORF">Smic_24520</name>
</gene>
<dbReference type="GO" id="GO:0019752">
    <property type="term" value="P:carboxylic acid metabolic process"/>
    <property type="evidence" value="ECO:0007669"/>
    <property type="project" value="InterPro"/>
</dbReference>
<dbReference type="GO" id="GO:0030170">
    <property type="term" value="F:pyridoxal phosphate binding"/>
    <property type="evidence" value="ECO:0007669"/>
    <property type="project" value="InterPro"/>
</dbReference>
<reference evidence="17 18" key="1">
    <citation type="submission" date="2020-05" db="EMBL/GenBank/DDBJ databases">
        <title>Whole genome shotgun sequence of Streptomyces microflavus NBRC 13062.</title>
        <authorList>
            <person name="Komaki H."/>
            <person name="Tamura T."/>
        </authorList>
    </citation>
    <scope>NUCLEOTIDE SEQUENCE [LARGE SCALE GENOMIC DNA]</scope>
    <source>
        <strain evidence="17 18">NBRC 13062</strain>
    </source>
</reference>
<keyword evidence="12 15" id="KW-0456">Lyase</keyword>
<evidence type="ECO:0000256" key="16">
    <source>
        <dbReference type="SAM" id="MobiDB-lite"/>
    </source>
</evidence>
<evidence type="ECO:0000256" key="3">
    <source>
        <dbReference type="ARBA" id="ARBA00004760"/>
    </source>
</evidence>
<keyword evidence="9" id="KW-1133">Transmembrane helix</keyword>
<dbReference type="SUPFAM" id="SSF53383">
    <property type="entry name" value="PLP-dependent transferases"/>
    <property type="match status" value="1"/>
</dbReference>
<dbReference type="Gene3D" id="3.40.640.10">
    <property type="entry name" value="Type I PLP-dependent aspartate aminotransferase-like (Major domain)"/>
    <property type="match status" value="1"/>
</dbReference>
<dbReference type="InterPro" id="IPR002129">
    <property type="entry name" value="PyrdxlP-dep_de-COase"/>
</dbReference>
<sequence>MQPDPTASTEEAHALPAGRPAAEILTELKALRTADAPTRGGRTFAYVYDAGREGLGELAAEAYAAYATVNGLDPTVFPSVARLENDLVGAAAALLGAPPGAQGTFTSGGTESILLAVKTARDHARSTRGVTDPQLVLPSTAHAAFHKAAAYLGLEPVVVPVDPVTYKANPTAMAAAITPRTALVVASAPSYAHGVIDPVARIAEAAAEHEVLCHVDACIGGWLLPYLRRAGRTVEPFDFSLPGVTSISVDLHKYGYADKGASVVLYRNAELRRHQYFTHAGWPGYPVVNPTVQGTKSAGLLAQAWAVLQHIGEDGYTFLAARVAEASDHLLEGLRTTPDIHILGEPEAGLVAFTVLTSATPDRPSGTPDLSLLLHLADEMRVRGWYLQPQLSFDGLPPNLHLTLTPATVDRVEALLTDLPEALTTARTLPRPPPTPPSPTWRRPWTPTPSPRTTWRASWPSRAWGRGRPSGAHGPGAVPAGRAAGPAEGTAADGVRGVGVPAGLRGTATGQEWLRGGRGRGRWSRPRICAAEPVVPPTAQR</sequence>
<feature type="compositionally biased region" description="Low complexity" evidence="16">
    <location>
        <begin position="440"/>
        <end position="458"/>
    </location>
</feature>
<dbReference type="GO" id="GO:0006665">
    <property type="term" value="P:sphingolipid metabolic process"/>
    <property type="evidence" value="ECO:0007669"/>
    <property type="project" value="UniProtKB-KW"/>
</dbReference>
<evidence type="ECO:0000256" key="11">
    <source>
        <dbReference type="ARBA" id="ARBA00023136"/>
    </source>
</evidence>
<comment type="similarity">
    <text evidence="13">Belongs to the group II decarboxylase family. Sphingosine-1-phosphate lyase subfamily.</text>
</comment>
<evidence type="ECO:0000256" key="10">
    <source>
        <dbReference type="ARBA" id="ARBA00023098"/>
    </source>
</evidence>
<dbReference type="EMBL" id="BLWD01000001">
    <property type="protein sequence ID" value="GFN03896.1"/>
    <property type="molecule type" value="Genomic_DNA"/>
</dbReference>
<evidence type="ECO:0000256" key="14">
    <source>
        <dbReference type="PIRSR" id="PIRSR602129-50"/>
    </source>
</evidence>
<dbReference type="AlphaFoldDB" id="A0A7J0CN38"/>
<protein>
    <recommendedName>
        <fullName evidence="19">Aspartate aminotransferase family protein</fullName>
    </recommendedName>
</protein>
<comment type="caution">
    <text evidence="17">The sequence shown here is derived from an EMBL/GenBank/DDBJ whole genome shotgun (WGS) entry which is preliminary data.</text>
</comment>
<evidence type="ECO:0000256" key="6">
    <source>
        <dbReference type="ARBA" id="ARBA00022824"/>
    </source>
</evidence>
<keyword evidence="11" id="KW-0472">Membrane</keyword>
<evidence type="ECO:0000256" key="13">
    <source>
        <dbReference type="ARBA" id="ARBA00038302"/>
    </source>
</evidence>
<comment type="subcellular location">
    <subcellularLocation>
        <location evidence="2">Endoplasmic reticulum membrane</location>
        <topology evidence="2">Single-pass membrane protein</topology>
    </subcellularLocation>
</comment>
<proteinExistence type="inferred from homology"/>
<evidence type="ECO:0000256" key="4">
    <source>
        <dbReference type="ARBA" id="ARBA00004991"/>
    </source>
</evidence>
<comment type="pathway">
    <text evidence="4">Sphingolipid metabolism.</text>
</comment>
<keyword evidence="10" id="KW-0443">Lipid metabolism</keyword>
<dbReference type="InterPro" id="IPR015424">
    <property type="entry name" value="PyrdxlP-dep_Trfase"/>
</dbReference>
<dbReference type="InterPro" id="IPR015422">
    <property type="entry name" value="PyrdxlP-dep_Trfase_small"/>
</dbReference>
<dbReference type="PANTHER" id="PTHR42735:SF6">
    <property type="entry name" value="SPHINGOSINE-1-PHOSPHATE LYASE 1"/>
    <property type="match status" value="1"/>
</dbReference>
<organism evidence="17 18">
    <name type="scientific">Streptomyces microflavus</name>
    <name type="common">Streptomyces lipmanii</name>
    <dbReference type="NCBI Taxonomy" id="1919"/>
    <lineage>
        <taxon>Bacteria</taxon>
        <taxon>Bacillati</taxon>
        <taxon>Actinomycetota</taxon>
        <taxon>Actinomycetes</taxon>
        <taxon>Kitasatosporales</taxon>
        <taxon>Streptomycetaceae</taxon>
        <taxon>Streptomyces</taxon>
    </lineage>
</organism>
<feature type="compositionally biased region" description="Low complexity" evidence="16">
    <location>
        <begin position="469"/>
        <end position="494"/>
    </location>
</feature>
<keyword evidence="8" id="KW-0746">Sphingolipid metabolism</keyword>
<keyword evidence="7 14" id="KW-0663">Pyridoxal phosphate</keyword>
<dbReference type="Gene3D" id="3.90.1150.10">
    <property type="entry name" value="Aspartate Aminotransferase, domain 1"/>
    <property type="match status" value="1"/>
</dbReference>
<dbReference type="GO" id="GO:0016020">
    <property type="term" value="C:membrane"/>
    <property type="evidence" value="ECO:0007669"/>
    <property type="project" value="GOC"/>
</dbReference>
<keyword evidence="6" id="KW-0256">Endoplasmic reticulum</keyword>
<evidence type="ECO:0000313" key="17">
    <source>
        <dbReference type="EMBL" id="GFN03896.1"/>
    </source>
</evidence>
<name>A0A7J0CN38_STRMI</name>
<dbReference type="Pfam" id="PF00282">
    <property type="entry name" value="Pyridoxal_deC"/>
    <property type="match status" value="1"/>
</dbReference>
<evidence type="ECO:0000313" key="18">
    <source>
        <dbReference type="Proteomes" id="UP000498740"/>
    </source>
</evidence>
<dbReference type="InterPro" id="IPR015421">
    <property type="entry name" value="PyrdxlP-dep_Trfase_major"/>
</dbReference>
<evidence type="ECO:0000256" key="12">
    <source>
        <dbReference type="ARBA" id="ARBA00023239"/>
    </source>
</evidence>
<evidence type="ECO:0000256" key="2">
    <source>
        <dbReference type="ARBA" id="ARBA00004389"/>
    </source>
</evidence>
<dbReference type="GO" id="GO:0004058">
    <property type="term" value="F:aromatic-L-amino-acid decarboxylase activity"/>
    <property type="evidence" value="ECO:0007669"/>
    <property type="project" value="UniProtKB-ARBA"/>
</dbReference>
<dbReference type="Proteomes" id="UP000498740">
    <property type="component" value="Unassembled WGS sequence"/>
</dbReference>
<evidence type="ECO:0000256" key="1">
    <source>
        <dbReference type="ARBA" id="ARBA00001933"/>
    </source>
</evidence>
<dbReference type="InterPro" id="IPR050477">
    <property type="entry name" value="GrpII_AminoAcid_Decarb"/>
</dbReference>
<feature type="modified residue" description="N6-(pyridoxal phosphate)lysine" evidence="14">
    <location>
        <position position="253"/>
    </location>
</feature>
<feature type="region of interest" description="Disordered" evidence="16">
    <location>
        <begin position="426"/>
        <end position="541"/>
    </location>
</feature>
<comment type="pathway">
    <text evidence="3">Lipid metabolism; sphingolipid metabolism.</text>
</comment>